<feature type="region of interest" description="Disordered" evidence="1">
    <location>
        <begin position="147"/>
        <end position="231"/>
    </location>
</feature>
<keyword evidence="3" id="KW-1185">Reference proteome</keyword>
<dbReference type="Proteomes" id="UP000289152">
    <property type="component" value="Unassembled WGS sequence"/>
</dbReference>
<protein>
    <submittedName>
        <fullName evidence="2">Uncharacterized protein</fullName>
    </submittedName>
</protein>
<dbReference type="AlphaFoldDB" id="A0A4Q1BL20"/>
<dbReference type="EMBL" id="SDIL01000048">
    <property type="protein sequence ID" value="RXK38416.1"/>
    <property type="molecule type" value="Genomic_DNA"/>
</dbReference>
<evidence type="ECO:0000313" key="2">
    <source>
        <dbReference type="EMBL" id="RXK38416.1"/>
    </source>
</evidence>
<organism evidence="2 3">
    <name type="scientific">Tremella mesenterica</name>
    <name type="common">Jelly fungus</name>
    <dbReference type="NCBI Taxonomy" id="5217"/>
    <lineage>
        <taxon>Eukaryota</taxon>
        <taxon>Fungi</taxon>
        <taxon>Dikarya</taxon>
        <taxon>Basidiomycota</taxon>
        <taxon>Agaricomycotina</taxon>
        <taxon>Tremellomycetes</taxon>
        <taxon>Tremellales</taxon>
        <taxon>Tremellaceae</taxon>
        <taxon>Tremella</taxon>
    </lineage>
</organism>
<comment type="caution">
    <text evidence="2">The sequence shown here is derived from an EMBL/GenBank/DDBJ whole genome shotgun (WGS) entry which is preliminary data.</text>
</comment>
<evidence type="ECO:0000256" key="1">
    <source>
        <dbReference type="SAM" id="MobiDB-lite"/>
    </source>
</evidence>
<accession>A0A4Q1BL20</accession>
<evidence type="ECO:0000313" key="3">
    <source>
        <dbReference type="Proteomes" id="UP000289152"/>
    </source>
</evidence>
<name>A0A4Q1BL20_TREME</name>
<dbReference type="InParanoid" id="A0A4Q1BL20"/>
<reference evidence="2 3" key="1">
    <citation type="submission" date="2016-06" db="EMBL/GenBank/DDBJ databases">
        <title>Evolution of pathogenesis and genome organization in the Tremellales.</title>
        <authorList>
            <person name="Cuomo C."/>
            <person name="Litvintseva A."/>
            <person name="Heitman J."/>
            <person name="Chen Y."/>
            <person name="Sun S."/>
            <person name="Springer D."/>
            <person name="Dromer F."/>
            <person name="Young S."/>
            <person name="Zeng Q."/>
            <person name="Chapman S."/>
            <person name="Gujja S."/>
            <person name="Saif S."/>
            <person name="Birren B."/>
        </authorList>
    </citation>
    <scope>NUCLEOTIDE SEQUENCE [LARGE SCALE GENOMIC DNA]</scope>
    <source>
        <strain evidence="2 3">ATCC 28783</strain>
    </source>
</reference>
<proteinExistence type="predicted"/>
<feature type="compositionally biased region" description="Polar residues" evidence="1">
    <location>
        <begin position="189"/>
        <end position="215"/>
    </location>
</feature>
<gene>
    <name evidence="2" type="ORF">M231_04325</name>
</gene>
<feature type="compositionally biased region" description="Polar residues" evidence="1">
    <location>
        <begin position="147"/>
        <end position="165"/>
    </location>
</feature>
<sequence length="294" mass="32316">MSFPSEDTLDLQEDQAILITAKATYNNDQRSTLAKVYYLSAEGNYTSYTLPMKYLSEDMSVPNFGFFSDERPIDLSAKGWEFVISDVIEEIYGRAPRSNADFFLLASAAVNDEPCSDLSFGLGTAYNQWVKLPKLGRTLRLLTAQSPGDSITRSSTFPDSHSRGQLSGMRSSRDRGGLGGSHTFPIHNAGSSRGSNLTRSNSRIGGRGRTSTYLGQRQPGGNAPDLSGLMGQTWFSRTSDEDQMEDGRKRGVQLKVRYLPTDGEAWGSKLDLGIAYGHQELVSVEVLTRLALQK</sequence>